<dbReference type="EMBL" id="FOHX01000003">
    <property type="protein sequence ID" value="SET46371.1"/>
    <property type="molecule type" value="Genomic_DNA"/>
</dbReference>
<keyword evidence="2" id="KW-0732">Signal</keyword>
<feature type="signal peptide" evidence="2">
    <location>
        <begin position="1"/>
        <end position="26"/>
    </location>
</feature>
<dbReference type="RefSeq" id="WP_143082149.1">
    <property type="nucleotide sequence ID" value="NZ_FOHX01000003.1"/>
</dbReference>
<sequence>MLKEACAVSALVAAALVPSMPSQAQAANAGATTSSIDSSATQAPKCKWLEENGKRCYYCRGEKGSGYKRQYCERRRSESQMRGNESQMHGNKSQMHGNKSQMQGNMPHMPMSLECVTTKKPTTNSPNRTCKTCKDASTGKQIYQECNS</sequence>
<feature type="region of interest" description="Disordered" evidence="1">
    <location>
        <begin position="73"/>
        <end position="109"/>
    </location>
</feature>
<evidence type="ECO:0000313" key="3">
    <source>
        <dbReference type="EMBL" id="SET46371.1"/>
    </source>
</evidence>
<feature type="chain" id="PRO_5011520402" evidence="2">
    <location>
        <begin position="27"/>
        <end position="148"/>
    </location>
</feature>
<keyword evidence="4" id="KW-1185">Reference proteome</keyword>
<dbReference type="OrthoDB" id="9843049at2"/>
<gene>
    <name evidence="3" type="ORF">SAMN05421811_103114</name>
</gene>
<feature type="compositionally biased region" description="Polar residues" evidence="1">
    <location>
        <begin position="80"/>
        <end position="104"/>
    </location>
</feature>
<name>A0A1I0EMC6_9ACTN</name>
<evidence type="ECO:0000313" key="4">
    <source>
        <dbReference type="Proteomes" id="UP000199361"/>
    </source>
</evidence>
<organism evidence="3 4">
    <name type="scientific">Nonomuraea wenchangensis</name>
    <dbReference type="NCBI Taxonomy" id="568860"/>
    <lineage>
        <taxon>Bacteria</taxon>
        <taxon>Bacillati</taxon>
        <taxon>Actinomycetota</taxon>
        <taxon>Actinomycetes</taxon>
        <taxon>Streptosporangiales</taxon>
        <taxon>Streptosporangiaceae</taxon>
        <taxon>Nonomuraea</taxon>
    </lineage>
</organism>
<reference evidence="3 4" key="1">
    <citation type="submission" date="2016-10" db="EMBL/GenBank/DDBJ databases">
        <authorList>
            <person name="de Groot N.N."/>
        </authorList>
    </citation>
    <scope>NUCLEOTIDE SEQUENCE [LARGE SCALE GENOMIC DNA]</scope>
    <source>
        <strain evidence="3 4">CGMCC 4.5598</strain>
    </source>
</reference>
<dbReference type="STRING" id="568860.SAMN05421811_103114"/>
<evidence type="ECO:0000256" key="1">
    <source>
        <dbReference type="SAM" id="MobiDB-lite"/>
    </source>
</evidence>
<dbReference type="AlphaFoldDB" id="A0A1I0EMC6"/>
<proteinExistence type="predicted"/>
<protein>
    <submittedName>
        <fullName evidence="3">Uncharacterized protein</fullName>
    </submittedName>
</protein>
<accession>A0A1I0EMC6</accession>
<dbReference type="Proteomes" id="UP000199361">
    <property type="component" value="Unassembled WGS sequence"/>
</dbReference>
<evidence type="ECO:0000256" key="2">
    <source>
        <dbReference type="SAM" id="SignalP"/>
    </source>
</evidence>